<dbReference type="RefSeq" id="WP_142544356.1">
    <property type="nucleotide sequence ID" value="NZ_SADY01000004.1"/>
</dbReference>
<evidence type="ECO:0000313" key="2">
    <source>
        <dbReference type="Proteomes" id="UP000316208"/>
    </source>
</evidence>
<evidence type="ECO:0008006" key="3">
    <source>
        <dbReference type="Google" id="ProtNLM"/>
    </source>
</evidence>
<evidence type="ECO:0000313" key="1">
    <source>
        <dbReference type="EMBL" id="TQR44205.1"/>
    </source>
</evidence>
<dbReference type="Proteomes" id="UP000316208">
    <property type="component" value="Unassembled WGS sequence"/>
</dbReference>
<name>A0ABY3AQT3_PAEPP</name>
<dbReference type="InterPro" id="IPR027417">
    <property type="entry name" value="P-loop_NTPase"/>
</dbReference>
<accession>A0ABY3AQT3</accession>
<keyword evidence="2" id="KW-1185">Reference proteome</keyword>
<dbReference type="EMBL" id="SADY01000004">
    <property type="protein sequence ID" value="TQR44205.1"/>
    <property type="molecule type" value="Genomic_DNA"/>
</dbReference>
<reference evidence="1 2" key="1">
    <citation type="submission" date="2018-03" db="EMBL/GenBank/DDBJ databases">
        <title>Aerobic endospore-forming bacteria genome sequencing and assembly.</title>
        <authorList>
            <person name="Cavalcante D.A."/>
            <person name="Driks A."/>
            <person name="Putonti C."/>
            <person name="De-Souza M.T."/>
        </authorList>
    </citation>
    <scope>NUCLEOTIDE SEQUENCE [LARGE SCALE GENOMIC DNA]</scope>
    <source>
        <strain evidence="1 2">SDF0028</strain>
    </source>
</reference>
<dbReference type="SUPFAM" id="SSF52540">
    <property type="entry name" value="P-loop containing nucleoside triphosphate hydrolases"/>
    <property type="match status" value="1"/>
</dbReference>
<organism evidence="1 2">
    <name type="scientific">Paenibacillus popilliae</name>
    <name type="common">Bacillus popilliae</name>
    <dbReference type="NCBI Taxonomy" id="78057"/>
    <lineage>
        <taxon>Bacteria</taxon>
        <taxon>Bacillati</taxon>
        <taxon>Bacillota</taxon>
        <taxon>Bacilli</taxon>
        <taxon>Bacillales</taxon>
        <taxon>Paenibacillaceae</taxon>
        <taxon>Paenibacillus</taxon>
    </lineage>
</organism>
<dbReference type="Gene3D" id="3.40.50.300">
    <property type="entry name" value="P-loop containing nucleotide triphosphate hydrolases"/>
    <property type="match status" value="1"/>
</dbReference>
<comment type="caution">
    <text evidence="1">The sequence shown here is derived from an EMBL/GenBank/DDBJ whole genome shotgun (WGS) entry which is preliminary data.</text>
</comment>
<proteinExistence type="predicted"/>
<gene>
    <name evidence="1" type="ORF">C7Y44_13680</name>
</gene>
<protein>
    <recommendedName>
        <fullName evidence="3">AAA domain-containing protein</fullName>
    </recommendedName>
</protein>
<sequence length="263" mass="29816">MRISVITPDRKQGGTTVSVLLALALAQTQQLTTCLTYAGNDNKSISSFLGLKAIEDRTRNLTQVIKLLEASAISGDEIQDYCLKVPGVPNLQIIDTASETISDEDNAKLFKFVMENLNHEIIITDVVTEIYDEITKSVLENSDLIVMVLTQSKDVGDRLKDWESAGVMKELNHKGLIYIFNQYDPYVEAFRDTTKRMRLRHRRCAKISYNAFIRRTSNMGKLQTILPYILAKDPRVVELNNDLKECVMTVLANLGRRTTWPQE</sequence>